<protein>
    <submittedName>
        <fullName evidence="1">Uncharacterized protein</fullName>
    </submittedName>
</protein>
<dbReference type="RefSeq" id="WP_343971552.1">
    <property type="nucleotide sequence ID" value="NZ_BAAAGK010000089.1"/>
</dbReference>
<comment type="caution">
    <text evidence="1">The sequence shown here is derived from an EMBL/GenBank/DDBJ whole genome shotgun (WGS) entry which is preliminary data.</text>
</comment>
<organism evidence="1 2">
    <name type="scientific">Streptosporangium amethystogenes subsp. fukuiense</name>
    <dbReference type="NCBI Taxonomy" id="698418"/>
    <lineage>
        <taxon>Bacteria</taxon>
        <taxon>Bacillati</taxon>
        <taxon>Actinomycetota</taxon>
        <taxon>Actinomycetes</taxon>
        <taxon>Streptosporangiales</taxon>
        <taxon>Streptosporangiaceae</taxon>
        <taxon>Streptosporangium</taxon>
    </lineage>
</organism>
<evidence type="ECO:0000313" key="1">
    <source>
        <dbReference type="EMBL" id="MFC7604823.1"/>
    </source>
</evidence>
<dbReference type="Proteomes" id="UP001596514">
    <property type="component" value="Unassembled WGS sequence"/>
</dbReference>
<keyword evidence="2" id="KW-1185">Reference proteome</keyword>
<accession>A0ABW2T828</accession>
<evidence type="ECO:0000313" key="2">
    <source>
        <dbReference type="Proteomes" id="UP001596514"/>
    </source>
</evidence>
<name>A0ABW2T828_9ACTN</name>
<sequence>MTGYGAAENNYGSGAAMTTYTLSIVEGDTGGLPSGQDLFSPDCPVNFSDLGPYALMWLTEHGYREQGRRVLVTPAGRHPEGVHVIASHDVDL</sequence>
<dbReference type="EMBL" id="JBHTEE010000001">
    <property type="protein sequence ID" value="MFC7604823.1"/>
    <property type="molecule type" value="Genomic_DNA"/>
</dbReference>
<proteinExistence type="predicted"/>
<reference evidence="2" key="1">
    <citation type="journal article" date="2019" name="Int. J. Syst. Evol. Microbiol.">
        <title>The Global Catalogue of Microorganisms (GCM) 10K type strain sequencing project: providing services to taxonomists for standard genome sequencing and annotation.</title>
        <authorList>
            <consortium name="The Broad Institute Genomics Platform"/>
            <consortium name="The Broad Institute Genome Sequencing Center for Infectious Disease"/>
            <person name="Wu L."/>
            <person name="Ma J."/>
        </authorList>
    </citation>
    <scope>NUCLEOTIDE SEQUENCE [LARGE SCALE GENOMIC DNA]</scope>
    <source>
        <strain evidence="2">JCM 10083</strain>
    </source>
</reference>
<gene>
    <name evidence="1" type="ORF">ACFQVD_32425</name>
</gene>